<dbReference type="EMBL" id="JABBJF010000001">
    <property type="protein sequence ID" value="MBC1184243.1"/>
    <property type="molecule type" value="Genomic_DNA"/>
</dbReference>
<sequence>MKKLLVLLLAFASYGANAQCIGTDALSTCYDNNGNTYTVNRMGNTTIVNGNSANGTSWSQTSKTIGNSTYTNGTAADGESWNETQTNMGGGNRIISGTNSQGESYYHNCNQYGCN</sequence>
<name>A0ABR6RM84_9ENTR</name>
<proteinExistence type="predicted"/>
<organism evidence="2 3">
    <name type="scientific">Kluyvera sichuanensis</name>
    <dbReference type="NCBI Taxonomy" id="2725494"/>
    <lineage>
        <taxon>Bacteria</taxon>
        <taxon>Pseudomonadati</taxon>
        <taxon>Pseudomonadota</taxon>
        <taxon>Gammaproteobacteria</taxon>
        <taxon>Enterobacterales</taxon>
        <taxon>Enterobacteriaceae</taxon>
        <taxon>Kluyvera</taxon>
    </lineage>
</organism>
<accession>A0ABR6RM84</accession>
<keyword evidence="3" id="KW-1185">Reference proteome</keyword>
<feature type="signal peptide" evidence="1">
    <location>
        <begin position="1"/>
        <end position="18"/>
    </location>
</feature>
<dbReference type="Proteomes" id="UP000607331">
    <property type="component" value="Unassembled WGS sequence"/>
</dbReference>
<evidence type="ECO:0000256" key="1">
    <source>
        <dbReference type="SAM" id="SignalP"/>
    </source>
</evidence>
<reference evidence="2 3" key="1">
    <citation type="submission" date="2020-04" db="EMBL/GenBank/DDBJ databases">
        <title>The draft genome of Kluyvera sichuanensis strain SCKS090646.</title>
        <authorList>
            <person name="Wei L."/>
            <person name="Liu L."/>
            <person name="Feng Y."/>
            <person name="Zong Z."/>
        </authorList>
    </citation>
    <scope>NUCLEOTIDE SEQUENCE [LARGE SCALE GENOMIC DNA]</scope>
    <source>
        <strain evidence="2 3">090646</strain>
    </source>
</reference>
<evidence type="ECO:0000313" key="3">
    <source>
        <dbReference type="Proteomes" id="UP000607331"/>
    </source>
</evidence>
<feature type="chain" id="PRO_5046069817" evidence="1">
    <location>
        <begin position="19"/>
        <end position="115"/>
    </location>
</feature>
<keyword evidence="1" id="KW-0732">Signal</keyword>
<protein>
    <submittedName>
        <fullName evidence="2">Uncharacterized protein</fullName>
    </submittedName>
</protein>
<gene>
    <name evidence="2" type="ORF">HII27_00770</name>
</gene>
<dbReference type="RefSeq" id="WP_185666072.1">
    <property type="nucleotide sequence ID" value="NZ_JABBJF010000001.1"/>
</dbReference>
<comment type="caution">
    <text evidence="2">The sequence shown here is derived from an EMBL/GenBank/DDBJ whole genome shotgun (WGS) entry which is preliminary data.</text>
</comment>
<evidence type="ECO:0000313" key="2">
    <source>
        <dbReference type="EMBL" id="MBC1184243.1"/>
    </source>
</evidence>